<evidence type="ECO:0000256" key="4">
    <source>
        <dbReference type="ARBA" id="ARBA00022448"/>
    </source>
</evidence>
<organism evidence="11 12">
    <name type="scientific">Dinothrombium tinctorium</name>
    <dbReference type="NCBI Taxonomy" id="1965070"/>
    <lineage>
        <taxon>Eukaryota</taxon>
        <taxon>Metazoa</taxon>
        <taxon>Ecdysozoa</taxon>
        <taxon>Arthropoda</taxon>
        <taxon>Chelicerata</taxon>
        <taxon>Arachnida</taxon>
        <taxon>Acari</taxon>
        <taxon>Acariformes</taxon>
        <taxon>Trombidiformes</taxon>
        <taxon>Prostigmata</taxon>
        <taxon>Anystina</taxon>
        <taxon>Parasitengona</taxon>
        <taxon>Trombidioidea</taxon>
        <taxon>Trombidiidae</taxon>
        <taxon>Dinothrombium</taxon>
    </lineage>
</organism>
<keyword evidence="6" id="KW-0732">Signal</keyword>
<keyword evidence="8" id="KW-0143">Chaperone</keyword>
<evidence type="ECO:0000313" key="12">
    <source>
        <dbReference type="Proteomes" id="UP000285301"/>
    </source>
</evidence>
<dbReference type="STRING" id="1965070.A0A3S3P858"/>
<name>A0A3S3P858_9ACAR</name>
<comment type="similarity">
    <text evidence="2">Belongs to the 7B2 family.</text>
</comment>
<evidence type="ECO:0000256" key="3">
    <source>
        <dbReference type="ARBA" id="ARBA00019589"/>
    </source>
</evidence>
<keyword evidence="7" id="KW-1015">Disulfide bond</keyword>
<evidence type="ECO:0000256" key="2">
    <source>
        <dbReference type="ARBA" id="ARBA00006348"/>
    </source>
</evidence>
<dbReference type="PANTHER" id="PTHR12738">
    <property type="entry name" value="NEUROENDOCRINE PROTEIN 7B2"/>
    <property type="match status" value="1"/>
</dbReference>
<keyword evidence="12" id="KW-1185">Reference proteome</keyword>
<evidence type="ECO:0000313" key="9">
    <source>
        <dbReference type="EMBL" id="RWS10801.1"/>
    </source>
</evidence>
<dbReference type="EMBL" id="NCKU01000134">
    <property type="protein sequence ID" value="RWS17016.1"/>
    <property type="molecule type" value="Genomic_DNA"/>
</dbReference>
<dbReference type="Proteomes" id="UP000285301">
    <property type="component" value="Unassembled WGS sequence"/>
</dbReference>
<dbReference type="GO" id="GO:0007218">
    <property type="term" value="P:neuropeptide signaling pathway"/>
    <property type="evidence" value="ECO:0007669"/>
    <property type="project" value="InterPro"/>
</dbReference>
<reference evidence="11" key="2">
    <citation type="submission" date="2018-11" db="EMBL/GenBank/DDBJ databases">
        <title>Trombidioid mite genomics.</title>
        <authorList>
            <person name="Dong X."/>
        </authorList>
    </citation>
    <scope>NUCLEOTIDE SEQUENCE</scope>
    <source>
        <strain evidence="11">UoL-WK</strain>
    </source>
</reference>
<comment type="caution">
    <text evidence="11">The sequence shown here is derived from an EMBL/GenBank/DDBJ whole genome shotgun (WGS) entry which is preliminary data.</text>
</comment>
<sequence>MGAFSDSLLQELMAQYGNQLNDMIPQNAYEAKMNQIPRSNVINRVAKDYELHQYQPPMDDVLLSKEPTIRDQEYLEHSSLWGHRYMQGGAGEGYQRLKPDGSVKNYQVVKTDAVLPAYCNPPNPCPIGYTEDDGCLEVFENTAAYSREYQSSQQCMCDNEHMFECPGNTDENELDAIARSIQNNGISESNIDKLMDKLEPEDHKVVAKKFFKSKKSQPTYYWKGEKLPVVAKKSPHTANFIAAVGIKSDIIDEILTIDILANYSKLGSVSVDDKSFSESRLSLLFGTNSDDMIPKTTTELKYTAYKCGIRFSSSESNKTLETYRIVTFDSESTTSPIDLGAANLLDGNLIHCSWQLEKENTIWPKHYSLKDVNLVNNKPIVKLERNIEQKELFAVQLPIYNYRYLYAHCETSQFAASKYCLGVDKKYRISKDCVSSVEQMCDILLIFERNRKNDNLFDLSVHFLNPVRLIIIKLSLDREKGDDFTLLCGEWQTKQEKREGAFVLYLFENGTRKEIANDRVSRGYNKNKFDEMRCLWTFESKPIYNEDDITFTPLIAFFPYYITIRKGSEIITTEDSVFLPGYNSIANADDYILCRKSNCIGFTTFWRRSICLETFSCRVLLIFESTENFVTFEMIGLMPNDSYISFGILSSFDSARLYEGLTFDCIYQNKNVTLRHFWVNKENKDQVTSVDGLLLLNASYHRGKLRCKWSQYYFLAVTLENGLKFEIDLATISYYSFEYGKMVRNEQETLEILR</sequence>
<evidence type="ECO:0000256" key="7">
    <source>
        <dbReference type="ARBA" id="ARBA00023157"/>
    </source>
</evidence>
<dbReference type="EMBL" id="NCKU01001957">
    <property type="protein sequence ID" value="RWS10804.1"/>
    <property type="molecule type" value="Genomic_DNA"/>
</dbReference>
<evidence type="ECO:0000256" key="1">
    <source>
        <dbReference type="ARBA" id="ARBA00004613"/>
    </source>
</evidence>
<keyword evidence="4" id="KW-0813">Transport</keyword>
<evidence type="ECO:0000313" key="11">
    <source>
        <dbReference type="EMBL" id="RWS17016.1"/>
    </source>
</evidence>
<dbReference type="GO" id="GO:0005576">
    <property type="term" value="C:extracellular region"/>
    <property type="evidence" value="ECO:0007669"/>
    <property type="project" value="UniProtKB-SubCell"/>
</dbReference>
<dbReference type="GO" id="GO:0046883">
    <property type="term" value="P:regulation of hormone secretion"/>
    <property type="evidence" value="ECO:0007669"/>
    <property type="project" value="TreeGrafter"/>
</dbReference>
<reference evidence="11 12" key="1">
    <citation type="journal article" date="2018" name="Gigascience">
        <title>Genomes of trombidid mites reveal novel predicted allergens and laterally-transferred genes associated with secondary metabolism.</title>
        <authorList>
            <person name="Dong X."/>
            <person name="Chaisiri K."/>
            <person name="Xia D."/>
            <person name="Armstrong S.D."/>
            <person name="Fang Y."/>
            <person name="Donnelly M.J."/>
            <person name="Kadowaki T."/>
            <person name="McGarry J.W."/>
            <person name="Darby A.C."/>
            <person name="Makepeace B.L."/>
        </authorList>
    </citation>
    <scope>NUCLEOTIDE SEQUENCE [LARGE SCALE GENOMIC DNA]</scope>
    <source>
        <strain evidence="11">UoL-WK</strain>
    </source>
</reference>
<gene>
    <name evidence="10" type="ORF">B4U79_01573</name>
    <name evidence="9" type="ORF">B4U79_02419</name>
    <name evidence="11" type="ORF">B4U79_03886</name>
</gene>
<evidence type="ECO:0000256" key="5">
    <source>
        <dbReference type="ARBA" id="ARBA00022525"/>
    </source>
</evidence>
<protein>
    <recommendedName>
        <fullName evidence="3">Neuroendocrine protein 7B2</fullName>
    </recommendedName>
</protein>
<dbReference type="Pfam" id="PF05281">
    <property type="entry name" value="Secretogranin_V"/>
    <property type="match status" value="1"/>
</dbReference>
<evidence type="ECO:0000313" key="10">
    <source>
        <dbReference type="EMBL" id="RWS10804.1"/>
    </source>
</evidence>
<accession>A0A3S3P858</accession>
<comment type="subcellular location">
    <subcellularLocation>
        <location evidence="1">Secreted</location>
    </subcellularLocation>
</comment>
<dbReference type="PANTHER" id="PTHR12738:SF0">
    <property type="entry name" value="NEUROENDOCRINE PROTEIN 7B2"/>
    <property type="match status" value="1"/>
</dbReference>
<keyword evidence="5" id="KW-0964">Secreted</keyword>
<dbReference type="GO" id="GO:0030141">
    <property type="term" value="C:secretory granule"/>
    <property type="evidence" value="ECO:0007669"/>
    <property type="project" value="InterPro"/>
</dbReference>
<dbReference type="EMBL" id="NCKU01001958">
    <property type="protein sequence ID" value="RWS10801.1"/>
    <property type="molecule type" value="Genomic_DNA"/>
</dbReference>
<proteinExistence type="inferred from homology"/>
<dbReference type="AlphaFoldDB" id="A0A3S3P858"/>
<dbReference type="GO" id="GO:0030234">
    <property type="term" value="F:enzyme regulator activity"/>
    <property type="evidence" value="ECO:0007669"/>
    <property type="project" value="TreeGrafter"/>
</dbReference>
<dbReference type="InterPro" id="IPR007945">
    <property type="entry name" value="Secretogranin_V"/>
</dbReference>
<evidence type="ECO:0000256" key="8">
    <source>
        <dbReference type="ARBA" id="ARBA00023186"/>
    </source>
</evidence>
<evidence type="ECO:0000256" key="6">
    <source>
        <dbReference type="ARBA" id="ARBA00022729"/>
    </source>
</evidence>
<dbReference type="OrthoDB" id="9922675at2759"/>